<dbReference type="KEGG" id="cluj:IAU68_05420"/>
<proteinExistence type="predicted"/>
<organism evidence="3 4">
    <name type="scientific">Corynebacterium lujinxingii</name>
    <dbReference type="NCBI Taxonomy" id="2763010"/>
    <lineage>
        <taxon>Bacteria</taxon>
        <taxon>Bacillati</taxon>
        <taxon>Actinomycetota</taxon>
        <taxon>Actinomycetes</taxon>
        <taxon>Mycobacteriales</taxon>
        <taxon>Corynebacteriaceae</taxon>
        <taxon>Corynebacterium</taxon>
    </lineage>
</organism>
<dbReference type="Proteomes" id="UP000516235">
    <property type="component" value="Chromosome"/>
</dbReference>
<dbReference type="RefSeq" id="WP_171193379.1">
    <property type="nucleotide sequence ID" value="NZ_CP061032.1"/>
</dbReference>
<reference evidence="4 5" key="1">
    <citation type="submission" date="2020-08" db="EMBL/GenBank/DDBJ databases">
        <title>novel species in genus Corynebacterium.</title>
        <authorList>
            <person name="Zhang G."/>
        </authorList>
    </citation>
    <scope>NUCLEOTIDE SEQUENCE [LARGE SCALE GENOMIC DNA]</scope>
    <source>
        <strain evidence="4 5">zg-917</strain>
        <strain evidence="3">Zg-917</strain>
    </source>
</reference>
<evidence type="ECO:0000313" key="3">
    <source>
        <dbReference type="EMBL" id="QNP91191.1"/>
    </source>
</evidence>
<sequence>MSTYPPPREAYPEWPDVNPEGLEPVYAKALGMRQLLVREIERYIERGWASSQQDFAQRAGIGETVLRRWLSGERWPAVHTVAAAEAVLETSLWPHQVSRKPHLRSKGGYDYP</sequence>
<dbReference type="InterPro" id="IPR001387">
    <property type="entry name" value="Cro/C1-type_HTH"/>
</dbReference>
<dbReference type="CDD" id="cd00093">
    <property type="entry name" value="HTH_XRE"/>
    <property type="match status" value="1"/>
</dbReference>
<dbReference type="GO" id="GO:0003677">
    <property type="term" value="F:DNA binding"/>
    <property type="evidence" value="ECO:0007669"/>
    <property type="project" value="InterPro"/>
</dbReference>
<dbReference type="EMBL" id="JACMYE010000003">
    <property type="protein sequence ID" value="MBC3178656.1"/>
    <property type="molecule type" value="Genomic_DNA"/>
</dbReference>
<gene>
    <name evidence="2" type="ORF">H7348_04920</name>
    <name evidence="3" type="ORF">IAU68_05420</name>
</gene>
<dbReference type="InterPro" id="IPR010982">
    <property type="entry name" value="Lambda_DNA-bd_dom_sf"/>
</dbReference>
<dbReference type="EMBL" id="CP061032">
    <property type="protein sequence ID" value="QNP91191.1"/>
    <property type="molecule type" value="Genomic_DNA"/>
</dbReference>
<dbReference type="Proteomes" id="UP000642876">
    <property type="component" value="Unassembled WGS sequence"/>
</dbReference>
<protein>
    <submittedName>
        <fullName evidence="3">Helix-turn-helix transcriptional regulator</fullName>
    </submittedName>
</protein>
<dbReference type="SUPFAM" id="SSF47413">
    <property type="entry name" value="lambda repressor-like DNA-binding domains"/>
    <property type="match status" value="1"/>
</dbReference>
<dbReference type="Gene3D" id="1.10.260.40">
    <property type="entry name" value="lambda repressor-like DNA-binding domains"/>
    <property type="match status" value="1"/>
</dbReference>
<feature type="domain" description="HTH cro/C1-type" evidence="1">
    <location>
        <begin position="51"/>
        <end position="92"/>
    </location>
</feature>
<accession>A0A7H0K1M5</accession>
<evidence type="ECO:0000313" key="5">
    <source>
        <dbReference type="Proteomes" id="UP000642876"/>
    </source>
</evidence>
<evidence type="ECO:0000259" key="1">
    <source>
        <dbReference type="Pfam" id="PF01381"/>
    </source>
</evidence>
<dbReference type="AlphaFoldDB" id="A0A7H0K1M5"/>
<keyword evidence="5" id="KW-1185">Reference proteome</keyword>
<dbReference type="Pfam" id="PF01381">
    <property type="entry name" value="HTH_3"/>
    <property type="match status" value="1"/>
</dbReference>
<evidence type="ECO:0000313" key="2">
    <source>
        <dbReference type="EMBL" id="MBC3178656.1"/>
    </source>
</evidence>
<evidence type="ECO:0000313" key="4">
    <source>
        <dbReference type="Proteomes" id="UP000516235"/>
    </source>
</evidence>
<name>A0A7H0K1M5_9CORY</name>